<evidence type="ECO:0000259" key="14">
    <source>
        <dbReference type="PROSITE" id="PS50893"/>
    </source>
</evidence>
<keyword evidence="9" id="KW-1278">Translocase</keyword>
<dbReference type="Pfam" id="PF02653">
    <property type="entry name" value="BPD_transp_2"/>
    <property type="match status" value="1"/>
</dbReference>
<dbReference type="Pfam" id="PF13407">
    <property type="entry name" value="Peripla_BP_4"/>
    <property type="match status" value="1"/>
</dbReference>
<evidence type="ECO:0000256" key="8">
    <source>
        <dbReference type="ARBA" id="ARBA00022840"/>
    </source>
</evidence>
<dbReference type="InterPro" id="IPR003593">
    <property type="entry name" value="AAA+_ATPase"/>
</dbReference>
<feature type="transmembrane region" description="Helical" evidence="13">
    <location>
        <begin position="573"/>
        <end position="591"/>
    </location>
</feature>
<evidence type="ECO:0000256" key="2">
    <source>
        <dbReference type="ARBA" id="ARBA00004651"/>
    </source>
</evidence>
<comment type="subcellular location">
    <subcellularLocation>
        <location evidence="2">Cell membrane</location>
        <topology evidence="2">Multi-pass membrane protein</topology>
    </subcellularLocation>
    <subcellularLocation>
        <location evidence="1">Cell membrane</location>
        <topology evidence="1">Peripheral membrane protein</topology>
    </subcellularLocation>
</comment>
<feature type="region of interest" description="Disordered" evidence="12">
    <location>
        <begin position="497"/>
        <end position="528"/>
    </location>
</feature>
<dbReference type="Gene3D" id="3.40.50.300">
    <property type="entry name" value="P-loop containing nucleotide triphosphate hydrolases"/>
    <property type="match status" value="2"/>
</dbReference>
<feature type="domain" description="ABC transporter" evidence="14">
    <location>
        <begin position="8"/>
        <end position="243"/>
    </location>
</feature>
<dbReference type="PROSITE" id="PS50893">
    <property type="entry name" value="ABC_TRANSPORTER_2"/>
    <property type="match status" value="2"/>
</dbReference>
<dbReference type="CDD" id="cd06579">
    <property type="entry name" value="TM_PBP1_transp_AraH_like"/>
    <property type="match status" value="1"/>
</dbReference>
<keyword evidence="10 13" id="KW-1133">Transmembrane helix</keyword>
<dbReference type="InterPro" id="IPR025997">
    <property type="entry name" value="SBP_2_dom"/>
</dbReference>
<evidence type="ECO:0000256" key="6">
    <source>
        <dbReference type="ARBA" id="ARBA00022737"/>
    </source>
</evidence>
<dbReference type="InterPro" id="IPR017871">
    <property type="entry name" value="ABC_transporter-like_CS"/>
</dbReference>
<dbReference type="FunFam" id="3.40.50.300:FF:000127">
    <property type="entry name" value="Ribose import ATP-binding protein RbsA"/>
    <property type="match status" value="1"/>
</dbReference>
<evidence type="ECO:0000256" key="11">
    <source>
        <dbReference type="ARBA" id="ARBA00023136"/>
    </source>
</evidence>
<feature type="domain" description="ABC transporter" evidence="14">
    <location>
        <begin position="249"/>
        <end position="496"/>
    </location>
</feature>
<dbReference type="Pfam" id="PF00005">
    <property type="entry name" value="ABC_tran"/>
    <property type="match status" value="2"/>
</dbReference>
<dbReference type="InterPro" id="IPR050107">
    <property type="entry name" value="ABC_carbohydrate_import_ATPase"/>
</dbReference>
<keyword evidence="11 13" id="KW-0472">Membrane</keyword>
<evidence type="ECO:0000313" key="15">
    <source>
        <dbReference type="EMBL" id="BBJ53452.1"/>
    </source>
</evidence>
<evidence type="ECO:0000256" key="3">
    <source>
        <dbReference type="ARBA" id="ARBA00022448"/>
    </source>
</evidence>
<evidence type="ECO:0000256" key="12">
    <source>
        <dbReference type="SAM" id="MobiDB-lite"/>
    </source>
</evidence>
<dbReference type="SMART" id="SM00382">
    <property type="entry name" value="AAA"/>
    <property type="match status" value="2"/>
</dbReference>
<dbReference type="InterPro" id="IPR028082">
    <property type="entry name" value="Peripla_BP_I"/>
</dbReference>
<feature type="transmembrane region" description="Helical" evidence="13">
    <location>
        <begin position="860"/>
        <end position="880"/>
    </location>
</feature>
<dbReference type="GO" id="GO:0016887">
    <property type="term" value="F:ATP hydrolysis activity"/>
    <property type="evidence" value="ECO:0007669"/>
    <property type="project" value="InterPro"/>
</dbReference>
<dbReference type="InterPro" id="IPR003439">
    <property type="entry name" value="ABC_transporter-like_ATP-bd"/>
</dbReference>
<evidence type="ECO:0000256" key="13">
    <source>
        <dbReference type="SAM" id="Phobius"/>
    </source>
</evidence>
<feature type="transmembrane region" description="Helical" evidence="13">
    <location>
        <begin position="741"/>
        <end position="759"/>
    </location>
</feature>
<feature type="compositionally biased region" description="Basic and acidic residues" evidence="12">
    <location>
        <begin position="499"/>
        <end position="517"/>
    </location>
</feature>
<evidence type="ECO:0000256" key="10">
    <source>
        <dbReference type="ARBA" id="ARBA00022989"/>
    </source>
</evidence>
<evidence type="ECO:0000256" key="1">
    <source>
        <dbReference type="ARBA" id="ARBA00004202"/>
    </source>
</evidence>
<evidence type="ECO:0000256" key="5">
    <source>
        <dbReference type="ARBA" id="ARBA00022692"/>
    </source>
</evidence>
<dbReference type="CDD" id="cd03216">
    <property type="entry name" value="ABC_Carb_Monos_I"/>
    <property type="match status" value="1"/>
</dbReference>
<keyword evidence="5 13" id="KW-0812">Transmembrane</keyword>
<dbReference type="InterPro" id="IPR027417">
    <property type="entry name" value="P-loop_NTPase"/>
</dbReference>
<dbReference type="EMBL" id="AP019621">
    <property type="protein sequence ID" value="BBJ53452.1"/>
    <property type="molecule type" value="Genomic_DNA"/>
</dbReference>
<dbReference type="SUPFAM" id="SSF52540">
    <property type="entry name" value="P-loop containing nucleoside triphosphate hydrolases"/>
    <property type="match status" value="2"/>
</dbReference>
<dbReference type="PROSITE" id="PS00211">
    <property type="entry name" value="ABC_TRANSPORTER_1"/>
    <property type="match status" value="1"/>
</dbReference>
<dbReference type="GO" id="GO:0005886">
    <property type="term" value="C:plasma membrane"/>
    <property type="evidence" value="ECO:0007669"/>
    <property type="project" value="UniProtKB-SubCell"/>
</dbReference>
<keyword evidence="3" id="KW-0813">Transport</keyword>
<dbReference type="AlphaFoldDB" id="A0A499VIN4"/>
<dbReference type="GO" id="GO:0005524">
    <property type="term" value="F:ATP binding"/>
    <property type="evidence" value="ECO:0007669"/>
    <property type="project" value="UniProtKB-KW"/>
</dbReference>
<feature type="transmembrane region" description="Helical" evidence="13">
    <location>
        <begin position="540"/>
        <end position="561"/>
    </location>
</feature>
<organism evidence="15">
    <name type="scientific">Streptomyces avermitilis</name>
    <dbReference type="NCBI Taxonomy" id="33903"/>
    <lineage>
        <taxon>Bacteria</taxon>
        <taxon>Bacillati</taxon>
        <taxon>Actinomycetota</taxon>
        <taxon>Actinomycetes</taxon>
        <taxon>Kitasatosporales</taxon>
        <taxon>Streptomycetaceae</taxon>
        <taxon>Streptomyces</taxon>
    </lineage>
</organism>
<evidence type="ECO:0000256" key="4">
    <source>
        <dbReference type="ARBA" id="ARBA00022475"/>
    </source>
</evidence>
<dbReference type="GO" id="GO:0022857">
    <property type="term" value="F:transmembrane transporter activity"/>
    <property type="evidence" value="ECO:0007669"/>
    <property type="project" value="InterPro"/>
</dbReference>
<gene>
    <name evidence="15" type="ORF">SAVMC3_60810</name>
</gene>
<sequence length="1167" mass="120262">MSNADELLRIEGIRKTFPGVVALDGVDFDLRRGEVHVLLGENGAGKSTLIKMLSGAYRPDGGRVLVEGEEVRIHGAQDSEALGIATIYQEFNLVPDLTVAENIFLGRQPRRLGLIDRKKMEADAAELLARVGVQVSPRARVRELGIARLQMVEIAKALSLNARVLIMDEPTAVLTSEEVEKLFAIVRQLREDGVGIVFITHHLEEIAALGDRVTVIRDGKSVGQVPASTSEDELVRLMVGRSIEQQYPRERPDSGAALLSVEGLTRDGVFHDVSFEVRAGEVVGVAGLVGAGRTEVVRAVFGADPYDRGSVQVAGARVPRHDVSAAMSAGIGLVPEDRKGQGLVLDASVEENLGLVTMRAATRGGLVDLKGQRDAAARVAGQLGVRMAGLGQHVRTLSGGNQQKVVIGKWLLADTKVLILDEPTRGIDVGAKVEIYQLINELTAAGAAVLMISSDLPEVLGMSDRVLVMAQGRIAGELGADEATQDSVMALAVSTNQYKPDKSDKPDASAGKTDQKEAPVATDTLKSTTGASGASAVRRLLLDNGALTALIVLVVAMSALSGDFLTTDNLLNIGVQAAVTAILAFGVTFVIVSAGIDLSVGSVAALSATVLAWTATSHGLPVVVAVALAVATGVACGLVNGFLISYGKLPPFIATLAMLSVGRGLSLVISQGSPIPFPDSVSHLGDTLGGWLPVPVLVMIVMGLITALILGRTYIGRSMYAIGGNEEAARLSGLRVKKQKLAIYALSGLFAAAAGIVLASRLSSAQPQAAQGYELDAIAAVVIGGASLAGGTGKASGTLIGALILAVLRNGLNLLSVSAFWQQVVIGVVIALAVLLDTLRRKAGATPVAGASSGGKGKQAMTYVIAAVVAAAVVGAMSFLHNGSSASPTQKMGLSLSTLNNPFFVQIKTGAQEEAKKQGADLTVTDAQNDASQQANQVQNFTSSGVGSIIVNPVDSDAAGPAVRSANKADIPVVGVDRGVNKADTAALVASDNVAGGRLGAKALAEKLGGKGRIVILQGLAGTSASRERGAGFAEGLKAYPGIKVVARQPADFDRTKGLDVMTNLLQAHPDVQGVFAENDEMALGAIKALGAKAGKSVSVVGFDGTPDGLTAVKSGTLYASVAQQPKELGRIAVQNALRAAEGKKVDKTVKVPVKVVTAKNVAAFGG</sequence>
<keyword evidence="6" id="KW-0677">Repeat</keyword>
<accession>A0A499VIN4</accession>
<keyword evidence="4" id="KW-1003">Cell membrane</keyword>
<name>A0A499VIN4_STRAX</name>
<dbReference type="InterPro" id="IPR001851">
    <property type="entry name" value="ABC_transp_permease"/>
</dbReference>
<keyword evidence="8" id="KW-0067">ATP-binding</keyword>
<evidence type="ECO:0000256" key="7">
    <source>
        <dbReference type="ARBA" id="ARBA00022741"/>
    </source>
</evidence>
<feature type="transmembrane region" description="Helical" evidence="13">
    <location>
        <begin position="690"/>
        <end position="710"/>
    </location>
</feature>
<dbReference type="PANTHER" id="PTHR43790">
    <property type="entry name" value="CARBOHYDRATE TRANSPORT ATP-BINDING PROTEIN MG119-RELATED"/>
    <property type="match status" value="1"/>
</dbReference>
<protein>
    <recommendedName>
        <fullName evidence="14">ABC transporter domain-containing protein</fullName>
    </recommendedName>
</protein>
<feature type="transmembrane region" description="Helical" evidence="13">
    <location>
        <begin position="820"/>
        <end position="839"/>
    </location>
</feature>
<feature type="transmembrane region" description="Helical" evidence="13">
    <location>
        <begin position="651"/>
        <end position="670"/>
    </location>
</feature>
<dbReference type="PANTHER" id="PTHR43790:SF9">
    <property type="entry name" value="GALACTOFURANOSE TRANSPORTER ATP-BINDING PROTEIN YTFR"/>
    <property type="match status" value="1"/>
</dbReference>
<dbReference type="CDD" id="cd06323">
    <property type="entry name" value="PBP1_ribose_binding"/>
    <property type="match status" value="1"/>
</dbReference>
<keyword evidence="7" id="KW-0547">Nucleotide-binding</keyword>
<dbReference type="SUPFAM" id="SSF53822">
    <property type="entry name" value="Periplasmic binding protein-like I"/>
    <property type="match status" value="1"/>
</dbReference>
<feature type="transmembrane region" description="Helical" evidence="13">
    <location>
        <begin position="622"/>
        <end position="644"/>
    </location>
</feature>
<dbReference type="CDD" id="cd03215">
    <property type="entry name" value="ABC_Carb_Monos_II"/>
    <property type="match status" value="1"/>
</dbReference>
<proteinExistence type="predicted"/>
<evidence type="ECO:0000256" key="9">
    <source>
        <dbReference type="ARBA" id="ARBA00022967"/>
    </source>
</evidence>
<reference evidence="15" key="1">
    <citation type="submission" date="2019-04" db="EMBL/GenBank/DDBJ databases">
        <title>Draft genome sequences of Streptomyces avermitilis MC3.</title>
        <authorList>
            <person name="Komaki H."/>
            <person name="Tamura T."/>
            <person name="Hosoyama A."/>
        </authorList>
    </citation>
    <scope>NUCLEOTIDE SEQUENCE</scope>
    <source>
        <strain evidence="15">MC3</strain>
    </source>
</reference>
<dbReference type="Gene3D" id="3.40.50.2300">
    <property type="match status" value="2"/>
</dbReference>